<feature type="signal peptide" evidence="3">
    <location>
        <begin position="1"/>
        <end position="26"/>
    </location>
</feature>
<dbReference type="PANTHER" id="PTHR43918:SF4">
    <property type="entry name" value="CARBOXYLIC ESTER HYDROLASE"/>
    <property type="match status" value="1"/>
</dbReference>
<keyword evidence="7" id="KW-1185">Reference proteome</keyword>
<proteinExistence type="inferred from homology"/>
<evidence type="ECO:0000256" key="2">
    <source>
        <dbReference type="ARBA" id="ARBA00022801"/>
    </source>
</evidence>
<dbReference type="PROSITE" id="PS00122">
    <property type="entry name" value="CARBOXYLESTERASE_B_1"/>
    <property type="match status" value="1"/>
</dbReference>
<protein>
    <recommendedName>
        <fullName evidence="3">Carboxylic ester hydrolase</fullName>
        <ecNumber evidence="3">3.1.1.-</ecNumber>
    </recommendedName>
</protein>
<evidence type="ECO:0000256" key="3">
    <source>
        <dbReference type="RuleBase" id="RU361235"/>
    </source>
</evidence>
<reference evidence="6 7" key="1">
    <citation type="journal article" date="2019" name="Int. J. Syst. Evol. Microbiol.">
        <title>The Global Catalogue of Microorganisms (GCM) 10K type strain sequencing project: providing services to taxonomists for standard genome sequencing and annotation.</title>
        <authorList>
            <consortium name="The Broad Institute Genomics Platform"/>
            <consortium name="The Broad Institute Genome Sequencing Center for Infectious Disease"/>
            <person name="Wu L."/>
            <person name="Ma J."/>
        </authorList>
    </citation>
    <scope>NUCLEOTIDE SEQUENCE [LARGE SCALE GENOMIC DNA]</scope>
    <source>
        <strain evidence="6 7">JCM 16009</strain>
    </source>
</reference>
<keyword evidence="2 3" id="KW-0378">Hydrolase</keyword>
<dbReference type="InterPro" id="IPR002018">
    <property type="entry name" value="CarbesteraseB"/>
</dbReference>
<dbReference type="RefSeq" id="WP_344417316.1">
    <property type="nucleotide sequence ID" value="NZ_BAAAQK010000009.1"/>
</dbReference>
<name>A0ABN2N4E2_9PSEU</name>
<dbReference type="Gene3D" id="3.40.50.1820">
    <property type="entry name" value="alpha/beta hydrolase"/>
    <property type="match status" value="1"/>
</dbReference>
<dbReference type="PROSITE" id="PS51257">
    <property type="entry name" value="PROKAR_LIPOPROTEIN"/>
    <property type="match status" value="1"/>
</dbReference>
<sequence>MIRRAGLVLAALLVLAGCAGPTGGQASDAAPLTVDTTSGNLQGLATDTARQFLGVRYAEAPTGDRRWTDPVAPPKPAGTVDATKAGPSCAQAGTAPGADATASTSEDCLFLTVTTPKDLHPGEKLPVMVWWHGGGYTSGSGSAYDAQRLASRGRVMVVTLNYRLGVFGYLSLPGLAGSGDFGLADQMLATRWARDNAAAFGGDPQNLTVFGESAGAMSACAALTSPAASGLADKVALSSGSCQLSWPQDGLLPGVPPGTPYVGLPDAEQFGTAQAQTLGCIGPDTAACLRGKPVADLLTIFPTFSNVLAYGTPLLPTDPARAQRDGKTPRIPVLSGGNQAEESAFVGGVQKVQPFVTPESYPVLLRAAFGARADAVAAQYPLSAYPNAPTAWATVITDSSWACPTLAGNAAFAAHGSPVHGYEFADPSAPDVNQAASADFAPGAAHATDLPYLFDLTGKNVLTTPEQQRLSDAMIGYWTSFARTGTPTAEGSPAWPPLTGQDGPNLQLAPTIGTTDLAAEHRCGFWGRA</sequence>
<dbReference type="Proteomes" id="UP001500449">
    <property type="component" value="Unassembled WGS sequence"/>
</dbReference>
<dbReference type="InterPro" id="IPR019826">
    <property type="entry name" value="Carboxylesterase_B_AS"/>
</dbReference>
<evidence type="ECO:0000256" key="4">
    <source>
        <dbReference type="SAM" id="MobiDB-lite"/>
    </source>
</evidence>
<feature type="chain" id="PRO_5045006802" description="Carboxylic ester hydrolase" evidence="3">
    <location>
        <begin position="27"/>
        <end position="529"/>
    </location>
</feature>
<keyword evidence="3" id="KW-0732">Signal</keyword>
<gene>
    <name evidence="6" type="ORF">GCM10009836_32130</name>
</gene>
<evidence type="ECO:0000313" key="6">
    <source>
        <dbReference type="EMBL" id="GAA1849959.1"/>
    </source>
</evidence>
<organism evidence="6 7">
    <name type="scientific">Pseudonocardia ailaonensis</name>
    <dbReference type="NCBI Taxonomy" id="367279"/>
    <lineage>
        <taxon>Bacteria</taxon>
        <taxon>Bacillati</taxon>
        <taxon>Actinomycetota</taxon>
        <taxon>Actinomycetes</taxon>
        <taxon>Pseudonocardiales</taxon>
        <taxon>Pseudonocardiaceae</taxon>
        <taxon>Pseudonocardia</taxon>
    </lineage>
</organism>
<evidence type="ECO:0000259" key="5">
    <source>
        <dbReference type="Pfam" id="PF00135"/>
    </source>
</evidence>
<comment type="similarity">
    <text evidence="1 3">Belongs to the type-B carboxylesterase/lipase family.</text>
</comment>
<dbReference type="InterPro" id="IPR050654">
    <property type="entry name" value="AChE-related_enzymes"/>
</dbReference>
<evidence type="ECO:0000313" key="7">
    <source>
        <dbReference type="Proteomes" id="UP001500449"/>
    </source>
</evidence>
<dbReference type="EC" id="3.1.1.-" evidence="3"/>
<feature type="domain" description="Carboxylesterase type B" evidence="5">
    <location>
        <begin position="33"/>
        <end position="526"/>
    </location>
</feature>
<dbReference type="InterPro" id="IPR029058">
    <property type="entry name" value="AB_hydrolase_fold"/>
</dbReference>
<comment type="caution">
    <text evidence="6">The sequence shown here is derived from an EMBL/GenBank/DDBJ whole genome shotgun (WGS) entry which is preliminary data.</text>
</comment>
<dbReference type="EMBL" id="BAAAQK010000009">
    <property type="protein sequence ID" value="GAA1849959.1"/>
    <property type="molecule type" value="Genomic_DNA"/>
</dbReference>
<feature type="region of interest" description="Disordered" evidence="4">
    <location>
        <begin position="63"/>
        <end position="101"/>
    </location>
</feature>
<accession>A0ABN2N4E2</accession>
<evidence type="ECO:0000256" key="1">
    <source>
        <dbReference type="ARBA" id="ARBA00005964"/>
    </source>
</evidence>
<dbReference type="Pfam" id="PF00135">
    <property type="entry name" value="COesterase"/>
    <property type="match status" value="1"/>
</dbReference>
<dbReference type="SUPFAM" id="SSF53474">
    <property type="entry name" value="alpha/beta-Hydrolases"/>
    <property type="match status" value="1"/>
</dbReference>
<dbReference type="PANTHER" id="PTHR43918">
    <property type="entry name" value="ACETYLCHOLINESTERASE"/>
    <property type="match status" value="1"/>
</dbReference>